<dbReference type="PANTHER" id="PTHR36834">
    <property type="entry name" value="MEMBRANE PROTEIN-RELATED"/>
    <property type="match status" value="1"/>
</dbReference>
<feature type="transmembrane region" description="Helical" evidence="1">
    <location>
        <begin position="76"/>
        <end position="98"/>
    </location>
</feature>
<feature type="transmembrane region" description="Helical" evidence="1">
    <location>
        <begin position="165"/>
        <end position="186"/>
    </location>
</feature>
<protein>
    <submittedName>
        <fullName evidence="3">Glycopeptide antibiotics resistance protein</fullName>
    </submittedName>
</protein>
<sequence>MSILTMQAPSRPGQPSGAVPRAATMVTAIIVVLAILTVTLLKAHAEVGGLWNAAVHQRRDLDLVLFDGWDDPGVWYAPWTNTFGNIVLFLPFGLVTAMARDVFGRRTHPVLLGGLLGFCFSLFIELTQFVFALGYTDVDDLLMNTLGAVLGAWLASFLDTANRYAAVAALSIGAVAVVTIMASGLVSGT</sequence>
<keyword evidence="1" id="KW-0472">Membrane</keyword>
<evidence type="ECO:0000313" key="4">
    <source>
        <dbReference type="Proteomes" id="UP001180840"/>
    </source>
</evidence>
<accession>A0ABU2A0D4</accession>
<comment type="caution">
    <text evidence="3">The sequence shown here is derived from an EMBL/GenBank/DDBJ whole genome shotgun (WGS) entry which is preliminary data.</text>
</comment>
<proteinExistence type="predicted"/>
<keyword evidence="1" id="KW-0812">Transmembrane</keyword>
<dbReference type="PANTHER" id="PTHR36834:SF1">
    <property type="entry name" value="INTEGRAL MEMBRANE PROTEIN"/>
    <property type="match status" value="1"/>
</dbReference>
<evidence type="ECO:0000256" key="1">
    <source>
        <dbReference type="SAM" id="Phobius"/>
    </source>
</evidence>
<feature type="transmembrane region" description="Helical" evidence="1">
    <location>
        <begin position="141"/>
        <end position="158"/>
    </location>
</feature>
<dbReference type="Proteomes" id="UP001180840">
    <property type="component" value="Unassembled WGS sequence"/>
</dbReference>
<gene>
    <name evidence="3" type="ORF">J2S39_002226</name>
</gene>
<feature type="domain" description="VanZ-like" evidence="2">
    <location>
        <begin position="29"/>
        <end position="158"/>
    </location>
</feature>
<evidence type="ECO:0000313" key="3">
    <source>
        <dbReference type="EMBL" id="MDR7330550.1"/>
    </source>
</evidence>
<keyword evidence="4" id="KW-1185">Reference proteome</keyword>
<dbReference type="EMBL" id="JAVDXZ010000001">
    <property type="protein sequence ID" value="MDR7330550.1"/>
    <property type="molecule type" value="Genomic_DNA"/>
</dbReference>
<reference evidence="3" key="1">
    <citation type="submission" date="2023-07" db="EMBL/GenBank/DDBJ databases">
        <title>Sequencing the genomes of 1000 actinobacteria strains.</title>
        <authorList>
            <person name="Klenk H.-P."/>
        </authorList>
    </citation>
    <scope>NUCLEOTIDE SEQUENCE</scope>
    <source>
        <strain evidence="3">DSM 107476</strain>
    </source>
</reference>
<organism evidence="3 4">
    <name type="scientific">Corynebacterium guangdongense</name>
    <dbReference type="NCBI Taxonomy" id="1783348"/>
    <lineage>
        <taxon>Bacteria</taxon>
        <taxon>Bacillati</taxon>
        <taxon>Actinomycetota</taxon>
        <taxon>Actinomycetes</taxon>
        <taxon>Mycobacteriales</taxon>
        <taxon>Corynebacteriaceae</taxon>
        <taxon>Corynebacterium</taxon>
    </lineage>
</organism>
<name>A0ABU2A0D4_9CORY</name>
<dbReference type="InterPro" id="IPR006976">
    <property type="entry name" value="VanZ-like"/>
</dbReference>
<keyword evidence="1" id="KW-1133">Transmembrane helix</keyword>
<dbReference type="Pfam" id="PF04892">
    <property type="entry name" value="VanZ"/>
    <property type="match status" value="1"/>
</dbReference>
<feature type="transmembrane region" description="Helical" evidence="1">
    <location>
        <begin position="110"/>
        <end position="135"/>
    </location>
</feature>
<dbReference type="InterPro" id="IPR053150">
    <property type="entry name" value="Teicoplanin_resist-assoc"/>
</dbReference>
<feature type="transmembrane region" description="Helical" evidence="1">
    <location>
        <begin position="21"/>
        <end position="41"/>
    </location>
</feature>
<dbReference type="RefSeq" id="WP_290196345.1">
    <property type="nucleotide sequence ID" value="NZ_CP047654.1"/>
</dbReference>
<evidence type="ECO:0000259" key="2">
    <source>
        <dbReference type="Pfam" id="PF04892"/>
    </source>
</evidence>